<evidence type="ECO:0007829" key="20">
    <source>
        <dbReference type="PDB" id="9B3J"/>
    </source>
</evidence>
<comment type="function">
    <text evidence="12 15">Subunit e, of the mitochondrial membrane ATP synthase complex (F(1)F(0) ATP synthase or Complex V) that produces ATP from ADP in the presence of a proton gradient across the membrane which is generated by electron transport complexes of the respiratory chain. ATP synthase complex consist of a soluble F(1) head domain - the catalytic core - and a membrane F(1) domain - the membrane proton channel. These two domains are linked by a central stalk rotating inside the F(1) region and a stationary peripheral stalk. During catalysis, ATP synthesis in the catalytic domain of F(1) is coupled via a rotary mechanism of the central stalk subunits to proton translocation. In vivo, can only synthesize ATP although its ATP hydrolase activity can be activated artificially in vitro. Part of the complex F(0) domain.</text>
</comment>
<dbReference type="GO" id="GO:0045259">
    <property type="term" value="C:proton-transporting ATP synthase complex"/>
    <property type="evidence" value="ECO:0007669"/>
    <property type="project" value="UniProtKB-UniRule"/>
</dbReference>
<comment type="subunit">
    <text evidence="13">Component of the ATP synthase complex composed at least of ATP5F1A/subunit alpha, ATP5F1B/subunit beta, ATP5MC1/subunit c (homooctomer), MT-ATP6/subunit a, MT-ATP8/subunit 8, ATP5ME/subunit e, ATP5MF/subunit f, ATP5MG/subunit g, ATP5MK/subunit k, ATP5MJ/subunit j, ATP5F1C/subunit gamma, ATP5F1D/subunit delta, ATP5F1E/subunit epsilon, ATP5PF/subunit F6, ATP5PB/subunit b, ATP5PD/subunit d, ATP5PO/subunit OSCP. ATP synthase complex consists of a soluble F(1) head domain (subunits alpha(3) and beta(3)) - the catalytic core - and a membrane F(0) domain - the membrane proton channel (subunits c, a, 8, e, f, g, k and j). These two domains are linked by a central stalk (subunits gamma, delta, and epsilon) rotating inside the F1 region and a stationary peripheral stalk (subunits F6, b, d, and OSCP).</text>
</comment>
<evidence type="ECO:0000256" key="9">
    <source>
        <dbReference type="ARBA" id="ARBA00023128"/>
    </source>
</evidence>
<comment type="caution">
    <text evidence="17">The sequence shown here is derived from an EMBL/GenBank/DDBJ whole genome shotgun (WGS) entry which is preliminary data.</text>
</comment>
<evidence type="ECO:0000256" key="8">
    <source>
        <dbReference type="ARBA" id="ARBA00023065"/>
    </source>
</evidence>
<evidence type="ECO:0000256" key="3">
    <source>
        <dbReference type="ARBA" id="ARBA00022448"/>
    </source>
</evidence>
<dbReference type="PDB" id="9BPG">
    <property type="method" value="EM"/>
    <property type="resolution" value="3.30 A"/>
    <property type="chains" value="T=1-84"/>
</dbReference>
<keyword evidence="7" id="KW-0007">Acetylation</keyword>
<dbReference type="GO" id="GO:0015078">
    <property type="term" value="F:proton transmembrane transporter activity"/>
    <property type="evidence" value="ECO:0007669"/>
    <property type="project" value="InterPro"/>
</dbReference>
<reference evidence="19 20" key="2">
    <citation type="journal article" date="2025" name="Cell Death Differ.">
        <title>Cryo-EM structure of the brine shrimp mitochondrial ATP synthase suggests an inactivation mechanism for the ATP synthase leak channel.</title>
        <authorList>
            <person name="Kumar A."/>
            <person name="da Fonseca Rezende E Mello J."/>
            <person name="Wu Y."/>
            <person name="Morris D."/>
            <person name="Mezghani I."/>
            <person name="Smith E."/>
            <person name="Rombauts S."/>
            <person name="Bossier P."/>
            <person name="Krahn J."/>
            <person name="Sigworth F.J."/>
            <person name="Mnatsakanyan N."/>
        </authorList>
    </citation>
    <scope>STRUCTURE BY ELECTRON MICROSCOPY (3.30 ANGSTROMS)</scope>
</reference>
<keyword evidence="9 15" id="KW-0496">Mitochondrion</keyword>
<evidence type="ECO:0000256" key="6">
    <source>
        <dbReference type="ARBA" id="ARBA00022792"/>
    </source>
</evidence>
<dbReference type="GO" id="GO:0015986">
    <property type="term" value="P:proton motive force-driven ATP synthesis"/>
    <property type="evidence" value="ECO:0007669"/>
    <property type="project" value="InterPro"/>
</dbReference>
<feature type="transmembrane region" description="Helical" evidence="16">
    <location>
        <begin position="12"/>
        <end position="30"/>
    </location>
</feature>
<keyword evidence="5 15" id="KW-0375">Hydrogen ion transport</keyword>
<dbReference type="PDB" id="9B0X">
    <property type="method" value="EM"/>
    <property type="resolution" value="2.60 A"/>
    <property type="chains" value="T=1-84"/>
</dbReference>
<organism evidence="17 18">
    <name type="scientific">Artemia franciscana</name>
    <name type="common">Brine shrimp</name>
    <name type="synonym">Artemia sanfranciscana</name>
    <dbReference type="NCBI Taxonomy" id="6661"/>
    <lineage>
        <taxon>Eukaryota</taxon>
        <taxon>Metazoa</taxon>
        <taxon>Ecdysozoa</taxon>
        <taxon>Arthropoda</taxon>
        <taxon>Crustacea</taxon>
        <taxon>Branchiopoda</taxon>
        <taxon>Anostraca</taxon>
        <taxon>Artemiidae</taxon>
        <taxon>Artemia</taxon>
    </lineage>
</organism>
<dbReference type="Proteomes" id="UP001187531">
    <property type="component" value="Unassembled WGS sequence"/>
</dbReference>
<evidence type="ECO:0000256" key="14">
    <source>
        <dbReference type="ARBA" id="ARBA00074682"/>
    </source>
</evidence>
<evidence type="ECO:0000256" key="16">
    <source>
        <dbReference type="SAM" id="Phobius"/>
    </source>
</evidence>
<comment type="subunit">
    <text evidence="15">F-type ATPases have 2 components, CF(1) - the catalytic core - and CF(0) - the membrane proton channel. CF(1) and CF(0) have multiple subunits.</text>
</comment>
<keyword evidence="19 20" id="KW-0002">3D-structure</keyword>
<dbReference type="PANTHER" id="PTHR12427">
    <property type="entry name" value="ATP SYNTHASE E CHAIN, MITOCHONDRIAL"/>
    <property type="match status" value="1"/>
</dbReference>
<sequence length="84" mass="9543">MSFAPPVNVSPLIRAGRYGALVVGIVYGSYRFGSLQKRENEWRVEEARRKVIRDALNAENKAKATREEMLYLAKETGVKVPENF</sequence>
<dbReference type="EMDB" id="EMD-44776"/>
<evidence type="ECO:0000256" key="1">
    <source>
        <dbReference type="ARBA" id="ARBA00004273"/>
    </source>
</evidence>
<evidence type="ECO:0000256" key="4">
    <source>
        <dbReference type="ARBA" id="ARBA00022547"/>
    </source>
</evidence>
<dbReference type="Pfam" id="PF05680">
    <property type="entry name" value="ATP-synt_E"/>
    <property type="match status" value="1"/>
</dbReference>
<dbReference type="SMR" id="A0AA88HBT7"/>
<protein>
    <recommendedName>
        <fullName evidence="14 15">ATP synthase F(0) complex subunit e, mitochondrial</fullName>
    </recommendedName>
</protein>
<evidence type="ECO:0000256" key="10">
    <source>
        <dbReference type="ARBA" id="ARBA00023136"/>
    </source>
</evidence>
<keyword evidence="10 16" id="KW-0472">Membrane</keyword>
<evidence type="ECO:0000256" key="11">
    <source>
        <dbReference type="ARBA" id="ARBA00023310"/>
    </source>
</evidence>
<keyword evidence="16" id="KW-1133">Transmembrane helix</keyword>
<dbReference type="PANTHER" id="PTHR12427:SF1">
    <property type="entry name" value="ATP SYNTHASE SUBUNIT E, MITOCHONDRIAL"/>
    <property type="match status" value="1"/>
</dbReference>
<keyword evidence="4 15" id="KW-0138">CF(0)</keyword>
<comment type="subcellular location">
    <subcellularLocation>
        <location evidence="1 15">Mitochondrion inner membrane</location>
    </subcellularLocation>
</comment>
<evidence type="ECO:0000256" key="5">
    <source>
        <dbReference type="ARBA" id="ARBA00022781"/>
    </source>
</evidence>
<evidence type="ECO:0000256" key="2">
    <source>
        <dbReference type="ARBA" id="ARBA00007333"/>
    </source>
</evidence>
<reference evidence="17" key="1">
    <citation type="submission" date="2023-07" db="EMBL/GenBank/DDBJ databases">
        <title>Chromosome-level genome assembly of Artemia franciscana.</title>
        <authorList>
            <person name="Jo E."/>
        </authorList>
    </citation>
    <scope>NUCLEOTIDE SEQUENCE</scope>
    <source>
        <tissue evidence="17">Whole body</tissue>
    </source>
</reference>
<evidence type="ECO:0000256" key="13">
    <source>
        <dbReference type="ARBA" id="ARBA00064647"/>
    </source>
</evidence>
<evidence type="ECO:0000313" key="18">
    <source>
        <dbReference type="Proteomes" id="UP001187531"/>
    </source>
</evidence>
<proteinExistence type="evidence at protein level"/>
<dbReference type="EMBL" id="JAVRJZ010000020">
    <property type="protein sequence ID" value="KAK2706130.1"/>
    <property type="molecule type" value="Genomic_DNA"/>
</dbReference>
<keyword evidence="8 15" id="KW-0406">Ion transport</keyword>
<comment type="similarity">
    <text evidence="2 15">Belongs to the ATPase e subunit family.</text>
</comment>
<dbReference type="AlphaFoldDB" id="A0AA88HBT7"/>
<evidence type="ECO:0007829" key="19">
    <source>
        <dbReference type="PDB" id="9B0X"/>
    </source>
</evidence>
<dbReference type="InterPro" id="IPR008386">
    <property type="entry name" value="ATP_synth_F0_esu_mt"/>
</dbReference>
<evidence type="ECO:0000256" key="15">
    <source>
        <dbReference type="RuleBase" id="RU367005"/>
    </source>
</evidence>
<keyword evidence="3 15" id="KW-0813">Transport</keyword>
<keyword evidence="11 15" id="KW-0066">ATP synthesis</keyword>
<evidence type="ECO:0000313" key="17">
    <source>
        <dbReference type="EMBL" id="KAK2706130.1"/>
    </source>
</evidence>
<dbReference type="PDB" id="9B3J">
    <property type="method" value="EM"/>
    <property type="resolution" value="2.73 A"/>
    <property type="chains" value="T=1-84"/>
</dbReference>
<keyword evidence="16" id="KW-0812">Transmembrane</keyword>
<accession>A0AA88HBT7</accession>
<evidence type="ECO:0000256" key="12">
    <source>
        <dbReference type="ARBA" id="ARBA00057306"/>
    </source>
</evidence>
<gene>
    <name evidence="17" type="ORF">QYM36_016230</name>
</gene>
<keyword evidence="6 15" id="KW-0999">Mitochondrion inner membrane</keyword>
<keyword evidence="18" id="KW-1185">Reference proteome</keyword>
<name>A0AA88HBT7_ARTSF</name>
<dbReference type="GO" id="GO:0005743">
    <property type="term" value="C:mitochondrial inner membrane"/>
    <property type="evidence" value="ECO:0007669"/>
    <property type="project" value="UniProtKB-SubCell"/>
</dbReference>
<evidence type="ECO:0000256" key="7">
    <source>
        <dbReference type="ARBA" id="ARBA00022990"/>
    </source>
</evidence>